<reference evidence="6" key="3">
    <citation type="submission" date="2025-08" db="UniProtKB">
        <authorList>
            <consortium name="Ensembl"/>
        </authorList>
    </citation>
    <scope>IDENTIFICATION</scope>
</reference>
<proteinExistence type="predicted"/>
<dbReference type="GO" id="GO:0004674">
    <property type="term" value="F:protein serine/threonine kinase activity"/>
    <property type="evidence" value="ECO:0007669"/>
    <property type="project" value="InterPro"/>
</dbReference>
<dbReference type="GO" id="GO:0006397">
    <property type="term" value="P:mRNA processing"/>
    <property type="evidence" value="ECO:0007669"/>
    <property type="project" value="InterPro"/>
</dbReference>
<dbReference type="Proteomes" id="UP000008144">
    <property type="component" value="Chromosome 3"/>
</dbReference>
<dbReference type="PROSITE" id="PS50011">
    <property type="entry name" value="PROTEIN_KINASE_DOM"/>
    <property type="match status" value="1"/>
</dbReference>
<dbReference type="GO" id="GO:0005524">
    <property type="term" value="F:ATP binding"/>
    <property type="evidence" value="ECO:0007669"/>
    <property type="project" value="UniProtKB-KW"/>
</dbReference>
<keyword evidence="2" id="KW-0547">Nucleotide-binding</keyword>
<evidence type="ECO:0000256" key="3">
    <source>
        <dbReference type="ARBA" id="ARBA00022840"/>
    </source>
</evidence>
<dbReference type="STRING" id="7719.ENSCINP00000023604"/>
<keyword evidence="7" id="KW-1185">Reference proteome</keyword>
<keyword evidence="3" id="KW-0067">ATP-binding</keyword>
<dbReference type="Pfam" id="PF06479">
    <property type="entry name" value="Ribonuc_2-5A"/>
    <property type="match status" value="1"/>
</dbReference>
<dbReference type="InterPro" id="IPR011009">
    <property type="entry name" value="Kinase-like_dom_sf"/>
</dbReference>
<dbReference type="GO" id="GO:0030968">
    <property type="term" value="P:endoplasmic reticulum unfolded protein response"/>
    <property type="evidence" value="ECO:0007669"/>
    <property type="project" value="InterPro"/>
</dbReference>
<protein>
    <submittedName>
        <fullName evidence="6">Uncharacterized protein</fullName>
    </submittedName>
</protein>
<dbReference type="EMBL" id="EAAA01001729">
    <property type="status" value="NOT_ANNOTATED_CDS"/>
    <property type="molecule type" value="Genomic_DNA"/>
</dbReference>
<dbReference type="InterPro" id="IPR008271">
    <property type="entry name" value="Ser/Thr_kinase_AS"/>
</dbReference>
<name>F7ATM0_CIOIN</name>
<dbReference type="PROSITE" id="PS00108">
    <property type="entry name" value="PROTEIN_KINASE_ST"/>
    <property type="match status" value="1"/>
</dbReference>
<dbReference type="HOGENOM" id="CLU_004875_0_1_1"/>
<dbReference type="GO" id="GO:0004521">
    <property type="term" value="F:RNA endonuclease activity"/>
    <property type="evidence" value="ECO:0007669"/>
    <property type="project" value="InterPro"/>
</dbReference>
<feature type="domain" description="Protein kinase" evidence="4">
    <location>
        <begin position="1"/>
        <end position="157"/>
    </location>
</feature>
<evidence type="ECO:0000313" key="7">
    <source>
        <dbReference type="Proteomes" id="UP000008144"/>
    </source>
</evidence>
<dbReference type="Gene3D" id="1.20.1440.180">
    <property type="entry name" value="KEN domain"/>
    <property type="match status" value="1"/>
</dbReference>
<dbReference type="PANTHER" id="PTHR13954:SF6">
    <property type="entry name" value="NON-SPECIFIC SERINE_THREONINE PROTEIN KINASE"/>
    <property type="match status" value="1"/>
</dbReference>
<evidence type="ECO:0000256" key="2">
    <source>
        <dbReference type="ARBA" id="ARBA00022741"/>
    </source>
</evidence>
<sequence length="240" mass="27561">MHGLDHLHQLKIVHRDVKPSNILISVPGKLGKQRVVISDFGLCKKLVPGRVSFSHRSGTAGTDGWIAPEMILDKRYRMTQAVDIFSMGCVFYYVICGKHPFGDSISRQARIVNGDYSLNELSTFESAEEAIDLIKRMLQTDPVMRPKSATILKHPLFWDAVKTLQFFEDVSDRIEKEPLDSATMQQLDRDSLNDIQNGIPRDWIYHLCEPLQDDLHKFRSYKAGSVRDLLRAIRNKKHHY</sequence>
<dbReference type="Ensembl" id="ENSCINT00000023850.2">
    <property type="protein sequence ID" value="ENSCINP00000023604.2"/>
    <property type="gene ID" value="ENSCING00000001923.3"/>
</dbReference>
<dbReference type="PANTHER" id="PTHR13954">
    <property type="entry name" value="IRE1-RELATED"/>
    <property type="match status" value="1"/>
</dbReference>
<dbReference type="InterPro" id="IPR000719">
    <property type="entry name" value="Prot_kinase_dom"/>
</dbReference>
<reference evidence="7" key="1">
    <citation type="journal article" date="2002" name="Science">
        <title>The draft genome of Ciona intestinalis: insights into chordate and vertebrate origins.</title>
        <authorList>
            <person name="Dehal P."/>
            <person name="Satou Y."/>
            <person name="Campbell R.K."/>
            <person name="Chapman J."/>
            <person name="Degnan B."/>
            <person name="De Tomaso A."/>
            <person name="Davidson B."/>
            <person name="Di Gregorio A."/>
            <person name="Gelpke M."/>
            <person name="Goodstein D.M."/>
            <person name="Harafuji N."/>
            <person name="Hastings K.E."/>
            <person name="Ho I."/>
            <person name="Hotta K."/>
            <person name="Huang W."/>
            <person name="Kawashima T."/>
            <person name="Lemaire P."/>
            <person name="Martinez D."/>
            <person name="Meinertzhagen I.A."/>
            <person name="Necula S."/>
            <person name="Nonaka M."/>
            <person name="Putnam N."/>
            <person name="Rash S."/>
            <person name="Saiga H."/>
            <person name="Satake M."/>
            <person name="Terry A."/>
            <person name="Yamada L."/>
            <person name="Wang H.G."/>
            <person name="Awazu S."/>
            <person name="Azumi K."/>
            <person name="Boore J."/>
            <person name="Branno M."/>
            <person name="Chin-Bow S."/>
            <person name="DeSantis R."/>
            <person name="Doyle S."/>
            <person name="Francino P."/>
            <person name="Keys D.N."/>
            <person name="Haga S."/>
            <person name="Hayashi H."/>
            <person name="Hino K."/>
            <person name="Imai K.S."/>
            <person name="Inaba K."/>
            <person name="Kano S."/>
            <person name="Kobayashi K."/>
            <person name="Kobayashi M."/>
            <person name="Lee B.I."/>
            <person name="Makabe K.W."/>
            <person name="Manohar C."/>
            <person name="Matassi G."/>
            <person name="Medina M."/>
            <person name="Mochizuki Y."/>
            <person name="Mount S."/>
            <person name="Morishita T."/>
            <person name="Miura S."/>
            <person name="Nakayama A."/>
            <person name="Nishizaka S."/>
            <person name="Nomoto H."/>
            <person name="Ohta F."/>
            <person name="Oishi K."/>
            <person name="Rigoutsos I."/>
            <person name="Sano M."/>
            <person name="Sasaki A."/>
            <person name="Sasakura Y."/>
            <person name="Shoguchi E."/>
            <person name="Shin-i T."/>
            <person name="Spagnuolo A."/>
            <person name="Stainier D."/>
            <person name="Suzuki M.M."/>
            <person name="Tassy O."/>
            <person name="Takatori N."/>
            <person name="Tokuoka M."/>
            <person name="Yagi K."/>
            <person name="Yoshizaki F."/>
            <person name="Wada S."/>
            <person name="Zhang C."/>
            <person name="Hyatt P.D."/>
            <person name="Larimer F."/>
            <person name="Detter C."/>
            <person name="Doggett N."/>
            <person name="Glavina T."/>
            <person name="Hawkins T."/>
            <person name="Richardson P."/>
            <person name="Lucas S."/>
            <person name="Kohara Y."/>
            <person name="Levine M."/>
            <person name="Satoh N."/>
            <person name="Rokhsar D.S."/>
        </authorList>
    </citation>
    <scope>NUCLEOTIDE SEQUENCE [LARGE SCALE GENOMIC DNA]</scope>
</reference>
<dbReference type="InterPro" id="IPR010513">
    <property type="entry name" value="KEN_dom"/>
</dbReference>
<dbReference type="SMART" id="SM00220">
    <property type="entry name" value="S_TKc"/>
    <property type="match status" value="1"/>
</dbReference>
<dbReference type="InterPro" id="IPR045133">
    <property type="entry name" value="IRE1/2-like"/>
</dbReference>
<dbReference type="GeneTree" id="ENSGT00940000167966"/>
<evidence type="ECO:0000259" key="5">
    <source>
        <dbReference type="PROSITE" id="PS51392"/>
    </source>
</evidence>
<dbReference type="AlphaFoldDB" id="F7ATM0"/>
<dbReference type="Pfam" id="PF00069">
    <property type="entry name" value="Pkinase"/>
    <property type="match status" value="1"/>
</dbReference>
<dbReference type="SUPFAM" id="SSF56112">
    <property type="entry name" value="Protein kinase-like (PK-like)"/>
    <property type="match status" value="1"/>
</dbReference>
<evidence type="ECO:0000256" key="1">
    <source>
        <dbReference type="ARBA" id="ARBA00022729"/>
    </source>
</evidence>
<dbReference type="PROSITE" id="PS51392">
    <property type="entry name" value="KEN"/>
    <property type="match status" value="1"/>
</dbReference>
<organism evidence="6 7">
    <name type="scientific">Ciona intestinalis</name>
    <name type="common">Transparent sea squirt</name>
    <name type="synonym">Ascidia intestinalis</name>
    <dbReference type="NCBI Taxonomy" id="7719"/>
    <lineage>
        <taxon>Eukaryota</taxon>
        <taxon>Metazoa</taxon>
        <taxon>Chordata</taxon>
        <taxon>Tunicata</taxon>
        <taxon>Ascidiacea</taxon>
        <taxon>Phlebobranchia</taxon>
        <taxon>Cionidae</taxon>
        <taxon>Ciona</taxon>
    </lineage>
</organism>
<dbReference type="Gene3D" id="1.10.510.10">
    <property type="entry name" value="Transferase(Phosphotransferase) domain 1"/>
    <property type="match status" value="1"/>
</dbReference>
<evidence type="ECO:0000259" key="4">
    <source>
        <dbReference type="PROSITE" id="PS50011"/>
    </source>
</evidence>
<dbReference type="InParanoid" id="F7ATM0"/>
<accession>F7ATM0</accession>
<dbReference type="InterPro" id="IPR038357">
    <property type="entry name" value="KEN_sf"/>
</dbReference>
<reference evidence="6" key="2">
    <citation type="journal article" date="2008" name="Genome Biol.">
        <title>Improved genome assembly and evidence-based global gene model set for the chordate Ciona intestinalis: new insight into intron and operon populations.</title>
        <authorList>
            <person name="Satou Y."/>
            <person name="Mineta K."/>
            <person name="Ogasawara M."/>
            <person name="Sasakura Y."/>
            <person name="Shoguchi E."/>
            <person name="Ueno K."/>
            <person name="Yamada L."/>
            <person name="Matsumoto J."/>
            <person name="Wasserscheid J."/>
            <person name="Dewar K."/>
            <person name="Wiley G.B."/>
            <person name="Macmil S.L."/>
            <person name="Roe B.A."/>
            <person name="Zeller R.W."/>
            <person name="Hastings K.E."/>
            <person name="Lemaire P."/>
            <person name="Lindquist E."/>
            <person name="Endo T."/>
            <person name="Hotta K."/>
            <person name="Inaba K."/>
        </authorList>
    </citation>
    <scope>NUCLEOTIDE SEQUENCE [LARGE SCALE GENOMIC DNA]</scope>
    <source>
        <strain evidence="6">wild type</strain>
    </source>
</reference>
<dbReference type="OMA" id="DYTRVWD"/>
<reference evidence="6" key="4">
    <citation type="submission" date="2025-09" db="UniProtKB">
        <authorList>
            <consortium name="Ensembl"/>
        </authorList>
    </citation>
    <scope>IDENTIFICATION</scope>
</reference>
<feature type="domain" description="KEN" evidence="5">
    <location>
        <begin position="160"/>
        <end position="240"/>
    </location>
</feature>
<evidence type="ECO:0000313" key="6">
    <source>
        <dbReference type="Ensembl" id="ENSCINP00000023604.2"/>
    </source>
</evidence>
<keyword evidence="1" id="KW-0732">Signal</keyword>